<feature type="compositionally biased region" description="Pro residues" evidence="2">
    <location>
        <begin position="612"/>
        <end position="624"/>
    </location>
</feature>
<feature type="domain" description="PDZ" evidence="3">
    <location>
        <begin position="318"/>
        <end position="388"/>
    </location>
</feature>
<dbReference type="GeneID" id="105891661"/>
<evidence type="ECO:0000259" key="3">
    <source>
        <dbReference type="PROSITE" id="PS50106"/>
    </source>
</evidence>
<dbReference type="InterPro" id="IPR033028">
    <property type="entry name" value="Whirlin_HN-like_dom2"/>
</dbReference>
<dbReference type="Proteomes" id="UP000515152">
    <property type="component" value="Chromosome 7"/>
</dbReference>
<feature type="domain" description="PDZ" evidence="3">
    <location>
        <begin position="184"/>
        <end position="253"/>
    </location>
</feature>
<name>A0A8M1KNV0_CLUHA</name>
<feature type="compositionally biased region" description="Gly residues" evidence="2">
    <location>
        <begin position="725"/>
        <end position="739"/>
    </location>
</feature>
<dbReference type="GO" id="GO:0005929">
    <property type="term" value="C:cilium"/>
    <property type="evidence" value="ECO:0007669"/>
    <property type="project" value="TreeGrafter"/>
</dbReference>
<dbReference type="CDD" id="cd06740">
    <property type="entry name" value="PDZ1_FL-whirlin"/>
    <property type="match status" value="1"/>
</dbReference>
<dbReference type="Pfam" id="PF00595">
    <property type="entry name" value="PDZ"/>
    <property type="match status" value="3"/>
</dbReference>
<dbReference type="InterPro" id="IPR047056">
    <property type="entry name" value="Whirlin_HN-like_dom1"/>
</dbReference>
<keyword evidence="1" id="KW-0677">Repeat</keyword>
<evidence type="ECO:0000313" key="4">
    <source>
        <dbReference type="Proteomes" id="UP000515152"/>
    </source>
</evidence>
<dbReference type="GO" id="GO:0001917">
    <property type="term" value="C:photoreceptor inner segment"/>
    <property type="evidence" value="ECO:0007669"/>
    <property type="project" value="TreeGrafter"/>
</dbReference>
<dbReference type="PANTHER" id="PTHR23116">
    <property type="entry name" value="PDZ DOMAIN CONTAINING WHIRLIN AND HARMONIN-RELATED"/>
    <property type="match status" value="1"/>
</dbReference>
<dbReference type="InterPro" id="IPR001478">
    <property type="entry name" value="PDZ"/>
</dbReference>
<sequence length="959" mass="103606">MSSDLEHMSLKSTGNSVGSGGRALSVNVRKLHNALNILLNDYEREQFIHCLNVYHAKRNVFDLVQTLKVILNTPHKRQLLPMLRMVIPRSDQLLFDQYTSEGLYLKSDLLSATGNPDSSEEISNTTHVRVPSAHCPYPPELPIPSHAALRSSPADFSTTADGTVPNVSNMGRLYLPELASEIRQVTLKRSMSNEGLGFSIRGGSEHGVGIYVSLVEPGSFAEQEGLRIGDQILTVNDMVFDRVTHGDAVKVLKGCKKLAMAVCSMGRIPGGYVTNHVYTWVDPQGRSVSPPPREFQEPPGAPGRRGPTQLPQQPADKRVTVNMEDGRPLGLMIRGGAEYGLGIYITGVDRGSAAEYAGLKVGDQVLEVNGRCFHTVPHDEAVLILRSAQQLQVCAREVGRLPHARTIVDETRWIPSGQIAETSAGFGLSRPGVPVDSGVLTPGKPGLGQLHSSLEEQTLLLLTEPERQTMAYYVQEYREGHIAVEALAMALFELFNTHAKFTLLPELRGLLAPQDVERFDMLVLRREMDMWNARHAVMMALPQPEPACPPIHPQLRQPEPTCPPIHPQHHTLAGCYVKSESKGEGGLSRAAHEMFNSLPDIALDEVPSSSDSPPPYKPSPPPKHASPKGRSKRPSSSSKLSQLFCAPHRMQRDSHSAHSHSSPLTISISPGPSREGPSREGPSVHFCLGAARQQQQQQQQGASLSPHSQSPVLPRILERPEVRGQGSGWVQGSGGGQGSGWPPCSSPVASCSTQTDRLHPEPDGGEDRALSQARGEGHGHTCGCTCIYYIYTCMTLLLCLCVIAGATLSQLSDSGQTLSEDSGVDIPESGGLSKDSSPRPGKPPSQPSAEPPGAQPSPTTTTMAEPSLVRVKKNASTLGIAIEGGANTRQPMPRIVTIQKGGSAHNSGQLKVGQVILEVNGVSLRGMEHRSAARLIAEAFKTKERDHIDFLVTEFNHAL</sequence>
<protein>
    <submittedName>
        <fullName evidence="5">Whirlin-like</fullName>
    </submittedName>
</protein>
<keyword evidence="4" id="KW-1185">Reference proteome</keyword>
<dbReference type="KEGG" id="char:105891661"/>
<reference evidence="5" key="1">
    <citation type="submission" date="2025-08" db="UniProtKB">
        <authorList>
            <consortium name="RefSeq"/>
        </authorList>
    </citation>
    <scope>IDENTIFICATION</scope>
</reference>
<feature type="compositionally biased region" description="Pro residues" evidence="2">
    <location>
        <begin position="840"/>
        <end position="855"/>
    </location>
</feature>
<dbReference type="FunFam" id="2.30.42.10:FF:000079">
    <property type="entry name" value="Whirlin a"/>
    <property type="match status" value="1"/>
</dbReference>
<dbReference type="CDD" id="cd07357">
    <property type="entry name" value="HN_L-whirlin_R2_like"/>
    <property type="match status" value="1"/>
</dbReference>
<dbReference type="GO" id="GO:0007605">
    <property type="term" value="P:sensory perception of sound"/>
    <property type="evidence" value="ECO:0007669"/>
    <property type="project" value="TreeGrafter"/>
</dbReference>
<feature type="region of interest" description="Disordered" evidence="2">
    <location>
        <begin position="724"/>
        <end position="778"/>
    </location>
</feature>
<dbReference type="CDD" id="cd06742">
    <property type="entry name" value="PDZ3_FL-whirlin-like"/>
    <property type="match status" value="1"/>
</dbReference>
<dbReference type="InterPro" id="IPR051844">
    <property type="entry name" value="USH2_Complex_Protein"/>
</dbReference>
<feature type="region of interest" description="Disordered" evidence="2">
    <location>
        <begin position="284"/>
        <end position="316"/>
    </location>
</feature>
<feature type="region of interest" description="Disordered" evidence="2">
    <location>
        <begin position="603"/>
        <end position="711"/>
    </location>
</feature>
<feature type="compositionally biased region" description="Basic and acidic residues" evidence="2">
    <location>
        <begin position="756"/>
        <end position="778"/>
    </location>
</feature>
<accession>A0A8M1KNV0</accession>
<dbReference type="FunFam" id="2.30.42.10:FF:000111">
    <property type="entry name" value="Whirlin a"/>
    <property type="match status" value="1"/>
</dbReference>
<feature type="region of interest" description="Disordered" evidence="2">
    <location>
        <begin position="813"/>
        <end position="866"/>
    </location>
</feature>
<feature type="domain" description="PDZ" evidence="3">
    <location>
        <begin position="868"/>
        <end position="939"/>
    </location>
</feature>
<dbReference type="PROSITE" id="PS50106">
    <property type="entry name" value="PDZ"/>
    <property type="match status" value="3"/>
</dbReference>
<dbReference type="GO" id="GO:0060088">
    <property type="term" value="P:auditory receptor cell stereocilium organization"/>
    <property type="evidence" value="ECO:0007669"/>
    <property type="project" value="TreeGrafter"/>
</dbReference>
<dbReference type="AlphaFoldDB" id="A0A8M1KNV0"/>
<dbReference type="PANTHER" id="PTHR23116:SF37">
    <property type="entry name" value="WHIRLIN"/>
    <property type="match status" value="1"/>
</dbReference>
<dbReference type="CDD" id="cd07356">
    <property type="entry name" value="HN_L-whirlin_R1_like"/>
    <property type="match status" value="1"/>
</dbReference>
<organism evidence="4 5">
    <name type="scientific">Clupea harengus</name>
    <name type="common">Atlantic herring</name>
    <dbReference type="NCBI Taxonomy" id="7950"/>
    <lineage>
        <taxon>Eukaryota</taxon>
        <taxon>Metazoa</taxon>
        <taxon>Chordata</taxon>
        <taxon>Craniata</taxon>
        <taxon>Vertebrata</taxon>
        <taxon>Euteleostomi</taxon>
        <taxon>Actinopterygii</taxon>
        <taxon>Neopterygii</taxon>
        <taxon>Teleostei</taxon>
        <taxon>Clupei</taxon>
        <taxon>Clupeiformes</taxon>
        <taxon>Clupeoidei</taxon>
        <taxon>Clupeidae</taxon>
        <taxon>Clupea</taxon>
    </lineage>
</organism>
<evidence type="ECO:0000256" key="1">
    <source>
        <dbReference type="ARBA" id="ARBA00022737"/>
    </source>
</evidence>
<dbReference type="FunFam" id="1.20.1160.20:FF:000003">
    <property type="entry name" value="Whirlin a"/>
    <property type="match status" value="1"/>
</dbReference>
<dbReference type="OrthoDB" id="10029564at2759"/>
<proteinExistence type="predicted"/>
<feature type="compositionally biased region" description="Polar residues" evidence="2">
    <location>
        <begin position="701"/>
        <end position="711"/>
    </location>
</feature>
<dbReference type="SMART" id="SM00228">
    <property type="entry name" value="PDZ"/>
    <property type="match status" value="3"/>
</dbReference>
<dbReference type="GO" id="GO:0005886">
    <property type="term" value="C:plasma membrane"/>
    <property type="evidence" value="ECO:0007669"/>
    <property type="project" value="TreeGrafter"/>
</dbReference>
<dbReference type="GO" id="GO:0002142">
    <property type="term" value="C:stereocilia ankle link complex"/>
    <property type="evidence" value="ECO:0007669"/>
    <property type="project" value="TreeGrafter"/>
</dbReference>
<feature type="compositionally biased region" description="Polar residues" evidence="2">
    <location>
        <begin position="659"/>
        <end position="670"/>
    </location>
</feature>
<gene>
    <name evidence="5" type="primary">LOC105891661</name>
</gene>
<evidence type="ECO:0000256" key="2">
    <source>
        <dbReference type="SAM" id="MobiDB-lite"/>
    </source>
</evidence>
<dbReference type="RefSeq" id="XP_042564063.1">
    <property type="nucleotide sequence ID" value="XM_042708129.1"/>
</dbReference>
<evidence type="ECO:0000313" key="5">
    <source>
        <dbReference type="RefSeq" id="XP_042564063.1"/>
    </source>
</evidence>
<dbReference type="CDD" id="cd06741">
    <property type="entry name" value="PDZ2_FL-whirlin"/>
    <property type="match status" value="1"/>
</dbReference>
<dbReference type="GO" id="GO:0032426">
    <property type="term" value="C:stereocilium tip"/>
    <property type="evidence" value="ECO:0007669"/>
    <property type="project" value="TreeGrafter"/>
</dbReference>
<dbReference type="FunFam" id="2.30.42.10:FF:000087">
    <property type="entry name" value="Whirlin a"/>
    <property type="match status" value="1"/>
</dbReference>
<feature type="region of interest" description="Disordered" evidence="2">
    <location>
        <begin position="1"/>
        <end position="20"/>
    </location>
</feature>